<evidence type="ECO:0000313" key="3">
    <source>
        <dbReference type="EMBL" id="TXN35293.1"/>
    </source>
</evidence>
<dbReference type="SUPFAM" id="SSF55729">
    <property type="entry name" value="Acyl-CoA N-acyltransferases (Nat)"/>
    <property type="match status" value="1"/>
</dbReference>
<feature type="domain" description="HTH marR-type" evidence="1">
    <location>
        <begin position="11"/>
        <end position="145"/>
    </location>
</feature>
<dbReference type="InterPro" id="IPR000182">
    <property type="entry name" value="GNAT_dom"/>
</dbReference>
<dbReference type="Gene3D" id="3.40.630.30">
    <property type="match status" value="1"/>
</dbReference>
<dbReference type="GO" id="GO:0003700">
    <property type="term" value="F:DNA-binding transcription factor activity"/>
    <property type="evidence" value="ECO:0007669"/>
    <property type="project" value="InterPro"/>
</dbReference>
<gene>
    <name evidence="3" type="ORF">FVB32_11955</name>
</gene>
<reference evidence="3 4" key="1">
    <citation type="submission" date="2019-08" db="EMBL/GenBank/DDBJ databases">
        <title>Professor.</title>
        <authorList>
            <person name="Park J.S."/>
        </authorList>
    </citation>
    <scope>NUCLEOTIDE SEQUENCE [LARGE SCALE GENOMIC DNA]</scope>
    <source>
        <strain evidence="3 4">176CP5-101</strain>
    </source>
</reference>
<dbReference type="RefSeq" id="WP_147744028.1">
    <property type="nucleotide sequence ID" value="NZ_VRUR01000002.1"/>
</dbReference>
<proteinExistence type="predicted"/>
<dbReference type="InterPro" id="IPR036390">
    <property type="entry name" value="WH_DNA-bd_sf"/>
</dbReference>
<dbReference type="InterPro" id="IPR011991">
    <property type="entry name" value="ArsR-like_HTH"/>
</dbReference>
<protein>
    <submittedName>
        <fullName evidence="3">Bifunctional helix-turn-helix transcriptional regulator/GNAT family N-acetyltransferase</fullName>
    </submittedName>
</protein>
<dbReference type="PROSITE" id="PS50995">
    <property type="entry name" value="HTH_MARR_2"/>
    <property type="match status" value="1"/>
</dbReference>
<dbReference type="Pfam" id="PF00583">
    <property type="entry name" value="Acetyltransf_1"/>
    <property type="match status" value="1"/>
</dbReference>
<dbReference type="AlphaFoldDB" id="A0A5C8V0I8"/>
<sequence>MNHDFLPELEHLGFTARIKRLNEKIVSSTIDHYSSLNLDIEPNWHVIFLLLKQRERLTVTEIAQALGFSHPAMIKITRKMKEQGYLETFKDEKDGRKMLIQLSKNGRNVLPLFEKEWQRIQDVLKEVVDSDFLEKLSHLEQALQQKSFKERYTKRFPLKKSIDVFTIRNAKSSEFKEIGKLMVKVYSELEGFPKADEQPQYYNTLANIGDFTKKPDTELLVALSNEGEILGGVLYFSDMQHYGSGGTAPLEKNASGFRLLAVNDSARGLGVGKALSKACINKAKEKNHQHVVIHTTDFMKIAWRMYENLGFKRSEDLDFKQCKLQVYGFRLKLK</sequence>
<keyword evidence="3" id="KW-0808">Transferase</keyword>
<dbReference type="InterPro" id="IPR000835">
    <property type="entry name" value="HTH_MarR-typ"/>
</dbReference>
<comment type="caution">
    <text evidence="3">The sequence shown here is derived from an EMBL/GenBank/DDBJ whole genome shotgun (WGS) entry which is preliminary data.</text>
</comment>
<feature type="domain" description="N-acetyltransferase" evidence="2">
    <location>
        <begin position="165"/>
        <end position="334"/>
    </location>
</feature>
<name>A0A5C8V0I8_9FLAO</name>
<dbReference type="Pfam" id="PF12802">
    <property type="entry name" value="MarR_2"/>
    <property type="match status" value="1"/>
</dbReference>
<dbReference type="SMART" id="SM00347">
    <property type="entry name" value="HTH_MARR"/>
    <property type="match status" value="1"/>
</dbReference>
<dbReference type="Proteomes" id="UP000321456">
    <property type="component" value="Unassembled WGS sequence"/>
</dbReference>
<dbReference type="SUPFAM" id="SSF46785">
    <property type="entry name" value="Winged helix' DNA-binding domain"/>
    <property type="match status" value="1"/>
</dbReference>
<accession>A0A5C8V0I8</accession>
<evidence type="ECO:0000313" key="4">
    <source>
        <dbReference type="Proteomes" id="UP000321456"/>
    </source>
</evidence>
<evidence type="ECO:0000259" key="2">
    <source>
        <dbReference type="PROSITE" id="PS51186"/>
    </source>
</evidence>
<dbReference type="GO" id="GO:0006950">
    <property type="term" value="P:response to stress"/>
    <property type="evidence" value="ECO:0007669"/>
    <property type="project" value="TreeGrafter"/>
</dbReference>
<dbReference type="CDD" id="cd00090">
    <property type="entry name" value="HTH_ARSR"/>
    <property type="match status" value="1"/>
</dbReference>
<dbReference type="GO" id="GO:0016747">
    <property type="term" value="F:acyltransferase activity, transferring groups other than amino-acyl groups"/>
    <property type="evidence" value="ECO:0007669"/>
    <property type="project" value="InterPro"/>
</dbReference>
<keyword evidence="4" id="KW-1185">Reference proteome</keyword>
<dbReference type="PANTHER" id="PTHR33164:SF43">
    <property type="entry name" value="HTH-TYPE TRANSCRIPTIONAL REPRESSOR YETL"/>
    <property type="match status" value="1"/>
</dbReference>
<dbReference type="EMBL" id="VRUR01000002">
    <property type="protein sequence ID" value="TXN35293.1"/>
    <property type="molecule type" value="Genomic_DNA"/>
</dbReference>
<dbReference type="PANTHER" id="PTHR33164">
    <property type="entry name" value="TRANSCRIPTIONAL REGULATOR, MARR FAMILY"/>
    <property type="match status" value="1"/>
</dbReference>
<dbReference type="InterPro" id="IPR016181">
    <property type="entry name" value="Acyl_CoA_acyltransferase"/>
</dbReference>
<evidence type="ECO:0000259" key="1">
    <source>
        <dbReference type="PROSITE" id="PS50995"/>
    </source>
</evidence>
<dbReference type="PROSITE" id="PS51186">
    <property type="entry name" value="GNAT"/>
    <property type="match status" value="1"/>
</dbReference>
<organism evidence="3 4">
    <name type="scientific">Flagellimonas hymeniacidonis</name>
    <dbReference type="NCBI Taxonomy" id="2603628"/>
    <lineage>
        <taxon>Bacteria</taxon>
        <taxon>Pseudomonadati</taxon>
        <taxon>Bacteroidota</taxon>
        <taxon>Flavobacteriia</taxon>
        <taxon>Flavobacteriales</taxon>
        <taxon>Flavobacteriaceae</taxon>
        <taxon>Flagellimonas</taxon>
    </lineage>
</organism>
<dbReference type="InterPro" id="IPR039422">
    <property type="entry name" value="MarR/SlyA-like"/>
</dbReference>
<dbReference type="Gene3D" id="1.10.10.10">
    <property type="entry name" value="Winged helix-like DNA-binding domain superfamily/Winged helix DNA-binding domain"/>
    <property type="match status" value="1"/>
</dbReference>
<dbReference type="CDD" id="cd04301">
    <property type="entry name" value="NAT_SF"/>
    <property type="match status" value="1"/>
</dbReference>
<dbReference type="InterPro" id="IPR036388">
    <property type="entry name" value="WH-like_DNA-bd_sf"/>
</dbReference>